<feature type="transmembrane region" description="Helical" evidence="8">
    <location>
        <begin position="40"/>
        <end position="61"/>
    </location>
</feature>
<feature type="transmembrane region" description="Helical" evidence="8">
    <location>
        <begin position="88"/>
        <end position="109"/>
    </location>
</feature>
<sequence length="489" mass="53026">MSSDEPQVKYQEVSPFQISEGFTNSNARSHTMEPVKTGRIFLAAVAANLSAFAVGTCLGWTSPVTPKLKTEDTSDSPLNAPIDSTDEAWISSIVALGALVVPYFAGPLADWMSRKWLLLGNSTLFILGYVLLMIGGKVWIILVARIIHGFACGTSMTVVPIYVGEIATDDVRGAVGSLMNLFIVSGILYVYAIGPYVSYVVMQWCCLAVPIVFVVCYLFMPESPYHLAAKARKEEALKSLQFLRGQSLNGVQPEMSSIEKFLEETKTSQGSVMDLFKLPGNRNALFITTGLLVFQQLSGIDAVLFNSQSIFTNAGSSLDPAVATIIVGTVQVGASIVIPIIADHMGRRIILLTSAAIMAVALAALGAFFYVKADSGNVDTILWLPITALVVHNILYCIGFGALPWAILGEMIPPNLKYIATPIATSLCCSAGFVATYVYPYLDVMGTYYVFWIFGGFCVLAFLFSFFVVIETRGLSLQEIQDKLHTKKI</sequence>
<dbReference type="Pfam" id="PF00083">
    <property type="entry name" value="Sugar_tr"/>
    <property type="match status" value="1"/>
</dbReference>
<feature type="transmembrane region" description="Helical" evidence="8">
    <location>
        <begin position="175"/>
        <end position="194"/>
    </location>
</feature>
<proteinExistence type="inferred from homology"/>
<feature type="transmembrane region" description="Helical" evidence="8">
    <location>
        <begin position="382"/>
        <end position="407"/>
    </location>
</feature>
<dbReference type="NCBIfam" id="TIGR00879">
    <property type="entry name" value="SP"/>
    <property type="match status" value="1"/>
</dbReference>
<evidence type="ECO:0000313" key="11">
    <source>
        <dbReference type="RefSeq" id="XP_058977930.1"/>
    </source>
</evidence>
<keyword evidence="6" id="KW-0325">Glycoprotein</keyword>
<feature type="transmembrane region" description="Helical" evidence="8">
    <location>
        <begin position="283"/>
        <end position="300"/>
    </location>
</feature>
<evidence type="ECO:0000313" key="10">
    <source>
        <dbReference type="Proteomes" id="UP001652621"/>
    </source>
</evidence>
<gene>
    <name evidence="11" type="primary">LOC105261430</name>
</gene>
<dbReference type="PRINTS" id="PR00171">
    <property type="entry name" value="SUGRTRNSPORT"/>
</dbReference>
<dbReference type="PROSITE" id="PS00217">
    <property type="entry name" value="SUGAR_TRANSPORT_2"/>
    <property type="match status" value="1"/>
</dbReference>
<protein>
    <submittedName>
        <fullName evidence="11">Facilitated trehalose transporter Tret1 isoform X1</fullName>
    </submittedName>
</protein>
<dbReference type="InterPro" id="IPR044775">
    <property type="entry name" value="MFS_ERD6/Tret1-like"/>
</dbReference>
<dbReference type="CDD" id="cd17358">
    <property type="entry name" value="MFS_GLUT6_8_Class3_like"/>
    <property type="match status" value="1"/>
</dbReference>
<keyword evidence="10" id="KW-1185">Reference proteome</keyword>
<name>A0ABM3UWM6_MUSDO</name>
<comment type="similarity">
    <text evidence="7">Belongs to the major facilitator superfamily. Sugar transporter (TC 2.A.1.1) family.</text>
</comment>
<keyword evidence="5 8" id="KW-0472">Membrane</keyword>
<dbReference type="PANTHER" id="PTHR48021">
    <property type="match status" value="1"/>
</dbReference>
<dbReference type="Proteomes" id="UP001652621">
    <property type="component" value="Unplaced"/>
</dbReference>
<evidence type="ECO:0000256" key="5">
    <source>
        <dbReference type="ARBA" id="ARBA00023136"/>
    </source>
</evidence>
<feature type="transmembrane region" description="Helical" evidence="8">
    <location>
        <begin position="419"/>
        <end position="442"/>
    </location>
</feature>
<evidence type="ECO:0000256" key="2">
    <source>
        <dbReference type="ARBA" id="ARBA00022475"/>
    </source>
</evidence>
<evidence type="ECO:0000256" key="4">
    <source>
        <dbReference type="ARBA" id="ARBA00022989"/>
    </source>
</evidence>
<evidence type="ECO:0000256" key="8">
    <source>
        <dbReference type="SAM" id="Phobius"/>
    </source>
</evidence>
<dbReference type="PROSITE" id="PS50850">
    <property type="entry name" value="MFS"/>
    <property type="match status" value="1"/>
</dbReference>
<keyword evidence="4 8" id="KW-1133">Transmembrane helix</keyword>
<feature type="transmembrane region" description="Helical" evidence="8">
    <location>
        <begin position="349"/>
        <end position="370"/>
    </location>
</feature>
<comment type="subcellular location">
    <subcellularLocation>
        <location evidence="1">Cell membrane</location>
        <topology evidence="1">Multi-pass membrane protein</topology>
    </subcellularLocation>
</comment>
<keyword evidence="2" id="KW-1003">Cell membrane</keyword>
<dbReference type="InterPro" id="IPR050549">
    <property type="entry name" value="MFS_Trehalose_Transporter"/>
</dbReference>
<feature type="transmembrane region" description="Helical" evidence="8">
    <location>
        <begin position="140"/>
        <end position="163"/>
    </location>
</feature>
<feature type="transmembrane region" description="Helical" evidence="8">
    <location>
        <begin position="200"/>
        <end position="220"/>
    </location>
</feature>
<organism evidence="10 11">
    <name type="scientific">Musca domestica</name>
    <name type="common">House fly</name>
    <dbReference type="NCBI Taxonomy" id="7370"/>
    <lineage>
        <taxon>Eukaryota</taxon>
        <taxon>Metazoa</taxon>
        <taxon>Ecdysozoa</taxon>
        <taxon>Arthropoda</taxon>
        <taxon>Hexapoda</taxon>
        <taxon>Insecta</taxon>
        <taxon>Pterygota</taxon>
        <taxon>Neoptera</taxon>
        <taxon>Endopterygota</taxon>
        <taxon>Diptera</taxon>
        <taxon>Brachycera</taxon>
        <taxon>Muscomorpha</taxon>
        <taxon>Muscoidea</taxon>
        <taxon>Muscidae</taxon>
        <taxon>Musca</taxon>
    </lineage>
</organism>
<dbReference type="InterPro" id="IPR003663">
    <property type="entry name" value="Sugar/inositol_transpt"/>
</dbReference>
<dbReference type="GeneID" id="105261430"/>
<feature type="transmembrane region" description="Helical" evidence="8">
    <location>
        <begin position="448"/>
        <end position="470"/>
    </location>
</feature>
<dbReference type="RefSeq" id="XP_058977930.1">
    <property type="nucleotide sequence ID" value="XM_059121947.1"/>
</dbReference>
<dbReference type="InterPro" id="IPR036259">
    <property type="entry name" value="MFS_trans_sf"/>
</dbReference>
<dbReference type="Gene3D" id="1.20.1250.20">
    <property type="entry name" value="MFS general substrate transporter like domains"/>
    <property type="match status" value="1"/>
</dbReference>
<accession>A0ABM3UWM6</accession>
<evidence type="ECO:0000256" key="1">
    <source>
        <dbReference type="ARBA" id="ARBA00004651"/>
    </source>
</evidence>
<dbReference type="InterPro" id="IPR005829">
    <property type="entry name" value="Sugar_transporter_CS"/>
</dbReference>
<reference evidence="11" key="1">
    <citation type="submission" date="2025-08" db="UniProtKB">
        <authorList>
            <consortium name="RefSeq"/>
        </authorList>
    </citation>
    <scope>IDENTIFICATION</scope>
    <source>
        <strain evidence="11">Aabys</strain>
        <tissue evidence="11">Whole body</tissue>
    </source>
</reference>
<evidence type="ECO:0000256" key="7">
    <source>
        <dbReference type="RuleBase" id="RU003346"/>
    </source>
</evidence>
<dbReference type="InterPro" id="IPR020846">
    <property type="entry name" value="MFS_dom"/>
</dbReference>
<feature type="transmembrane region" description="Helical" evidence="8">
    <location>
        <begin position="320"/>
        <end position="342"/>
    </location>
</feature>
<dbReference type="InterPro" id="IPR005828">
    <property type="entry name" value="MFS_sugar_transport-like"/>
</dbReference>
<keyword evidence="7" id="KW-0813">Transport</keyword>
<feature type="domain" description="Major facilitator superfamily (MFS) profile" evidence="9">
    <location>
        <begin position="39"/>
        <end position="473"/>
    </location>
</feature>
<feature type="transmembrane region" description="Helical" evidence="8">
    <location>
        <begin position="116"/>
        <end position="134"/>
    </location>
</feature>
<evidence type="ECO:0000256" key="6">
    <source>
        <dbReference type="ARBA" id="ARBA00023180"/>
    </source>
</evidence>
<keyword evidence="3 8" id="KW-0812">Transmembrane</keyword>
<evidence type="ECO:0000259" key="9">
    <source>
        <dbReference type="PROSITE" id="PS50850"/>
    </source>
</evidence>
<dbReference type="SUPFAM" id="SSF103473">
    <property type="entry name" value="MFS general substrate transporter"/>
    <property type="match status" value="1"/>
</dbReference>
<evidence type="ECO:0000256" key="3">
    <source>
        <dbReference type="ARBA" id="ARBA00022692"/>
    </source>
</evidence>
<dbReference type="PANTHER" id="PTHR48021:SF47">
    <property type="entry name" value="GH17672P"/>
    <property type="match status" value="1"/>
</dbReference>